<organism evidence="2 3">
    <name type="scientific">Favolaschia claudopus</name>
    <dbReference type="NCBI Taxonomy" id="2862362"/>
    <lineage>
        <taxon>Eukaryota</taxon>
        <taxon>Fungi</taxon>
        <taxon>Dikarya</taxon>
        <taxon>Basidiomycota</taxon>
        <taxon>Agaricomycotina</taxon>
        <taxon>Agaricomycetes</taxon>
        <taxon>Agaricomycetidae</taxon>
        <taxon>Agaricales</taxon>
        <taxon>Marasmiineae</taxon>
        <taxon>Mycenaceae</taxon>
        <taxon>Favolaschia</taxon>
    </lineage>
</organism>
<name>A0AAW0DB94_9AGAR</name>
<evidence type="ECO:0000313" key="2">
    <source>
        <dbReference type="EMBL" id="KAK7048696.1"/>
    </source>
</evidence>
<proteinExistence type="predicted"/>
<keyword evidence="3" id="KW-1185">Reference proteome</keyword>
<feature type="region of interest" description="Disordered" evidence="1">
    <location>
        <begin position="1"/>
        <end position="59"/>
    </location>
</feature>
<gene>
    <name evidence="2" type="ORF">R3P38DRAFT_2764618</name>
</gene>
<sequence>MSSSNSENNRVTSGAAPTQPSPSSPNTANANSNPNSNNNHAGEGLHPTGLPRGRGRGSGMTFEAAVNNLLVATPMQEIPCLGQWSADGVHLESAQGSYGAGHGAYGAGQKAAVGTAGTKSVLRRVEVEFVRADALMKGLEGAQGNRSIEEQ</sequence>
<feature type="compositionally biased region" description="Polar residues" evidence="1">
    <location>
        <begin position="1"/>
        <end position="12"/>
    </location>
</feature>
<evidence type="ECO:0000256" key="1">
    <source>
        <dbReference type="SAM" id="MobiDB-lite"/>
    </source>
</evidence>
<dbReference type="EMBL" id="JAWWNJ010000009">
    <property type="protein sequence ID" value="KAK7048696.1"/>
    <property type="molecule type" value="Genomic_DNA"/>
</dbReference>
<dbReference type="AlphaFoldDB" id="A0AAW0DB94"/>
<dbReference type="Proteomes" id="UP001362999">
    <property type="component" value="Unassembled WGS sequence"/>
</dbReference>
<protein>
    <submittedName>
        <fullName evidence="2">Uncharacterized protein</fullName>
    </submittedName>
</protein>
<feature type="compositionally biased region" description="Low complexity" evidence="1">
    <location>
        <begin position="24"/>
        <end position="41"/>
    </location>
</feature>
<accession>A0AAW0DB94</accession>
<comment type="caution">
    <text evidence="2">The sequence shown here is derived from an EMBL/GenBank/DDBJ whole genome shotgun (WGS) entry which is preliminary data.</text>
</comment>
<evidence type="ECO:0000313" key="3">
    <source>
        <dbReference type="Proteomes" id="UP001362999"/>
    </source>
</evidence>
<reference evidence="2 3" key="1">
    <citation type="journal article" date="2024" name="J Genomics">
        <title>Draft genome sequencing and assembly of Favolaschia claudopus CIRM-BRFM 2984 isolated from oak limbs.</title>
        <authorList>
            <person name="Navarro D."/>
            <person name="Drula E."/>
            <person name="Chaduli D."/>
            <person name="Cazenave R."/>
            <person name="Ahrendt S."/>
            <person name="Wang J."/>
            <person name="Lipzen A."/>
            <person name="Daum C."/>
            <person name="Barry K."/>
            <person name="Grigoriev I.V."/>
            <person name="Favel A."/>
            <person name="Rosso M.N."/>
            <person name="Martin F."/>
        </authorList>
    </citation>
    <scope>NUCLEOTIDE SEQUENCE [LARGE SCALE GENOMIC DNA]</scope>
    <source>
        <strain evidence="2 3">CIRM-BRFM 2984</strain>
    </source>
</reference>